<protein>
    <submittedName>
        <fullName evidence="1">Uncharacterized protein</fullName>
    </submittedName>
</protein>
<reference evidence="1" key="1">
    <citation type="journal article" date="2023" name="IMA Fungus">
        <title>Comparative genomic study of the Penicillium genus elucidates a diverse pangenome and 15 lateral gene transfer events.</title>
        <authorList>
            <person name="Petersen C."/>
            <person name="Sorensen T."/>
            <person name="Nielsen M.R."/>
            <person name="Sondergaard T.E."/>
            <person name="Sorensen J.L."/>
            <person name="Fitzpatrick D.A."/>
            <person name="Frisvad J.C."/>
            <person name="Nielsen K.L."/>
        </authorList>
    </citation>
    <scope>NUCLEOTIDE SEQUENCE</scope>
    <source>
        <strain evidence="1">IBT 12815</strain>
    </source>
</reference>
<sequence>MVYYERNEATSIHDAHVNNLGDSDSSTDEANSTIAHDPRFLTVSNAHIYRHIDSDRTMLLLASCSTRRRCQHQVI</sequence>
<dbReference type="Proteomes" id="UP001213799">
    <property type="component" value="Unassembled WGS sequence"/>
</dbReference>
<dbReference type="AlphaFoldDB" id="A0AAD6H2A9"/>
<name>A0AAD6H2A9_9EURO</name>
<dbReference type="EMBL" id="JAQJAE010000003">
    <property type="protein sequence ID" value="KAJ5603806.1"/>
    <property type="molecule type" value="Genomic_DNA"/>
</dbReference>
<reference evidence="1" key="2">
    <citation type="submission" date="2023-01" db="EMBL/GenBank/DDBJ databases">
        <authorList>
            <person name="Petersen C."/>
        </authorList>
    </citation>
    <scope>NUCLEOTIDE SEQUENCE</scope>
    <source>
        <strain evidence="1">IBT 12815</strain>
    </source>
</reference>
<accession>A0AAD6H2A9</accession>
<gene>
    <name evidence="1" type="ORF">N7537_006762</name>
</gene>
<proteinExistence type="predicted"/>
<dbReference type="GeneID" id="81588061"/>
<dbReference type="RefSeq" id="XP_056753604.1">
    <property type="nucleotide sequence ID" value="XM_056897819.1"/>
</dbReference>
<evidence type="ECO:0000313" key="1">
    <source>
        <dbReference type="EMBL" id="KAJ5603806.1"/>
    </source>
</evidence>
<keyword evidence="2" id="KW-1185">Reference proteome</keyword>
<evidence type="ECO:0000313" key="2">
    <source>
        <dbReference type="Proteomes" id="UP001213799"/>
    </source>
</evidence>
<organism evidence="1 2">
    <name type="scientific">Penicillium hordei</name>
    <dbReference type="NCBI Taxonomy" id="40994"/>
    <lineage>
        <taxon>Eukaryota</taxon>
        <taxon>Fungi</taxon>
        <taxon>Dikarya</taxon>
        <taxon>Ascomycota</taxon>
        <taxon>Pezizomycotina</taxon>
        <taxon>Eurotiomycetes</taxon>
        <taxon>Eurotiomycetidae</taxon>
        <taxon>Eurotiales</taxon>
        <taxon>Aspergillaceae</taxon>
        <taxon>Penicillium</taxon>
    </lineage>
</organism>
<comment type="caution">
    <text evidence="1">The sequence shown here is derived from an EMBL/GenBank/DDBJ whole genome shotgun (WGS) entry which is preliminary data.</text>
</comment>